<evidence type="ECO:0000256" key="1">
    <source>
        <dbReference type="SAM" id="MobiDB-lite"/>
    </source>
</evidence>
<name>A0A4Q1BIT6_TREME</name>
<keyword evidence="3" id="KW-1185">Reference proteome</keyword>
<feature type="compositionally biased region" description="Acidic residues" evidence="1">
    <location>
        <begin position="186"/>
        <end position="203"/>
    </location>
</feature>
<protein>
    <submittedName>
        <fullName evidence="2">Uncharacterized protein</fullName>
    </submittedName>
</protein>
<dbReference type="VEuPathDB" id="FungiDB:TREMEDRAFT_58770"/>
<gene>
    <name evidence="2" type="ORF">M231_05175</name>
</gene>
<dbReference type="EMBL" id="SDIL01000066">
    <property type="protein sequence ID" value="RXK37550.1"/>
    <property type="molecule type" value="Genomic_DNA"/>
</dbReference>
<organism evidence="2 3">
    <name type="scientific">Tremella mesenterica</name>
    <name type="common">Jelly fungus</name>
    <dbReference type="NCBI Taxonomy" id="5217"/>
    <lineage>
        <taxon>Eukaryota</taxon>
        <taxon>Fungi</taxon>
        <taxon>Dikarya</taxon>
        <taxon>Basidiomycota</taxon>
        <taxon>Agaricomycotina</taxon>
        <taxon>Tremellomycetes</taxon>
        <taxon>Tremellales</taxon>
        <taxon>Tremellaceae</taxon>
        <taxon>Tremella</taxon>
    </lineage>
</organism>
<dbReference type="Proteomes" id="UP000289152">
    <property type="component" value="Unassembled WGS sequence"/>
</dbReference>
<accession>A0A4Q1BIT6</accession>
<proteinExistence type="predicted"/>
<dbReference type="AlphaFoldDB" id="A0A4Q1BIT6"/>
<evidence type="ECO:0000313" key="3">
    <source>
        <dbReference type="Proteomes" id="UP000289152"/>
    </source>
</evidence>
<reference evidence="2 3" key="1">
    <citation type="submission" date="2016-06" db="EMBL/GenBank/DDBJ databases">
        <title>Evolution of pathogenesis and genome organization in the Tremellales.</title>
        <authorList>
            <person name="Cuomo C."/>
            <person name="Litvintseva A."/>
            <person name="Heitman J."/>
            <person name="Chen Y."/>
            <person name="Sun S."/>
            <person name="Springer D."/>
            <person name="Dromer F."/>
            <person name="Young S."/>
            <person name="Zeng Q."/>
            <person name="Chapman S."/>
            <person name="Gujja S."/>
            <person name="Saif S."/>
            <person name="Birren B."/>
        </authorList>
    </citation>
    <scope>NUCLEOTIDE SEQUENCE [LARGE SCALE GENOMIC DNA]</scope>
    <source>
        <strain evidence="2 3">ATCC 28783</strain>
    </source>
</reference>
<feature type="region of interest" description="Disordered" evidence="1">
    <location>
        <begin position="144"/>
        <end position="203"/>
    </location>
</feature>
<evidence type="ECO:0000313" key="2">
    <source>
        <dbReference type="EMBL" id="RXK37550.1"/>
    </source>
</evidence>
<comment type="caution">
    <text evidence="2">The sequence shown here is derived from an EMBL/GenBank/DDBJ whole genome shotgun (WGS) entry which is preliminary data.</text>
</comment>
<sequence length="225" mass="24658">MPFDTPSMLTLQRPSDWPLTQEATEALKEANSLTLGPTLPPGTQDPENPVNEISQQNMLSHPNLPGWLTVSALNGCTNGIGAGEDYSSIVPKGYRPVTSVQRYQNWNSERVIPCHLDSLDERETETGNLEAFVNTMGLVPIGGPVQSSDSGRGEHNTNLPFGEETDEDTEDGEEDQEIMSIGSNVEMDEEEKEVGENNGEDDNVLAWGNVRGEEVGRAVNYFHKI</sequence>
<dbReference type="InParanoid" id="A0A4Q1BIT6"/>
<feature type="compositionally biased region" description="Acidic residues" evidence="1">
    <location>
        <begin position="163"/>
        <end position="177"/>
    </location>
</feature>